<evidence type="ECO:0000313" key="3">
    <source>
        <dbReference type="EMBL" id="MDC0672415.1"/>
    </source>
</evidence>
<keyword evidence="2" id="KW-0732">Signal</keyword>
<evidence type="ECO:0000256" key="1">
    <source>
        <dbReference type="SAM" id="MobiDB-lite"/>
    </source>
</evidence>
<feature type="chain" id="PRO_5047216208" evidence="2">
    <location>
        <begin position="26"/>
        <end position="426"/>
    </location>
</feature>
<name>A0ABT5BFM4_9BACT</name>
<dbReference type="RefSeq" id="WP_272004101.1">
    <property type="nucleotide sequence ID" value="NZ_JAQNDN010000019.1"/>
</dbReference>
<organism evidence="3 4">
    <name type="scientific">Nannocystis radixulma</name>
    <dbReference type="NCBI Taxonomy" id="2995305"/>
    <lineage>
        <taxon>Bacteria</taxon>
        <taxon>Pseudomonadati</taxon>
        <taxon>Myxococcota</taxon>
        <taxon>Polyangia</taxon>
        <taxon>Nannocystales</taxon>
        <taxon>Nannocystaceae</taxon>
        <taxon>Nannocystis</taxon>
    </lineage>
</organism>
<reference evidence="3 4" key="1">
    <citation type="submission" date="2022-11" db="EMBL/GenBank/DDBJ databases">
        <title>Minimal conservation of predation-associated metabolite biosynthetic gene clusters underscores biosynthetic potential of Myxococcota including descriptions for ten novel species: Archangium lansinium sp. nov., Myxococcus landrumus sp. nov., Nannocystis bai.</title>
        <authorList>
            <person name="Ahearne A."/>
            <person name="Stevens C."/>
            <person name="Dowd S."/>
        </authorList>
    </citation>
    <scope>NUCLEOTIDE SEQUENCE [LARGE SCALE GENOMIC DNA]</scope>
    <source>
        <strain evidence="3 4">NCELM</strain>
    </source>
</reference>
<evidence type="ECO:0000256" key="2">
    <source>
        <dbReference type="SAM" id="SignalP"/>
    </source>
</evidence>
<gene>
    <name evidence="3" type="ORF">POL58_31995</name>
</gene>
<dbReference type="Proteomes" id="UP001217838">
    <property type="component" value="Unassembled WGS sequence"/>
</dbReference>
<comment type="caution">
    <text evidence="3">The sequence shown here is derived from an EMBL/GenBank/DDBJ whole genome shotgun (WGS) entry which is preliminary data.</text>
</comment>
<protein>
    <submittedName>
        <fullName evidence="3">Uncharacterized protein</fullName>
    </submittedName>
</protein>
<accession>A0ABT5BFM4</accession>
<evidence type="ECO:0000313" key="4">
    <source>
        <dbReference type="Proteomes" id="UP001217838"/>
    </source>
</evidence>
<feature type="signal peptide" evidence="2">
    <location>
        <begin position="1"/>
        <end position="25"/>
    </location>
</feature>
<proteinExistence type="predicted"/>
<feature type="region of interest" description="Disordered" evidence="1">
    <location>
        <begin position="229"/>
        <end position="258"/>
    </location>
</feature>
<dbReference type="EMBL" id="JAQNDN010000019">
    <property type="protein sequence ID" value="MDC0672415.1"/>
    <property type="molecule type" value="Genomic_DNA"/>
</dbReference>
<feature type="compositionally biased region" description="Low complexity" evidence="1">
    <location>
        <begin position="240"/>
        <end position="255"/>
    </location>
</feature>
<sequence length="426" mass="44548">MKSFGTARLVLLLLAILLAPPPPQTSVELRVTSVDDGAAKLLEQALVQRLGARLLEDGYRVVPAGRAAGVRVWVHLEATGATIETRGATLRIETVPAGDPALVSLEIQQLATALVDEVEPGPAEPQPAVALELSGAPRDPELRERLQRGLLGRGFALTRQPNADDRRLCVAVADSGEARVHVVGGDRSCDDESSAVQVPAGETVARGREILLAEVAAALDAVVPEPVPWQDSSATIRPVSASESSQSPSAESSESSDPRALVFTVAAHGGVLARTGGPIDGLAGFGVRVGRRRGLGGAIDCIVVPSRAEGLRVVEAVPTAALDWRIGFAERGVVALGLFAGVHLHHYAQTGGARDTRVGASAGATVRLGWLGRRGALLFAGLRAGWSGGNFVHVYDTAVSWRRSDMVLGLEFGAGWDIALRRGGRR</sequence>
<keyword evidence="4" id="KW-1185">Reference proteome</keyword>